<protein>
    <submittedName>
        <fullName evidence="1">Uncharacterized protein</fullName>
    </submittedName>
</protein>
<reference evidence="1" key="1">
    <citation type="submission" date="2014-11" db="EMBL/GenBank/DDBJ databases">
        <authorList>
            <person name="Amaro Gonzalez C."/>
        </authorList>
    </citation>
    <scope>NUCLEOTIDE SEQUENCE</scope>
</reference>
<evidence type="ECO:0000313" key="1">
    <source>
        <dbReference type="EMBL" id="JAH91398.1"/>
    </source>
</evidence>
<organism evidence="1">
    <name type="scientific">Anguilla anguilla</name>
    <name type="common">European freshwater eel</name>
    <name type="synonym">Muraena anguilla</name>
    <dbReference type="NCBI Taxonomy" id="7936"/>
    <lineage>
        <taxon>Eukaryota</taxon>
        <taxon>Metazoa</taxon>
        <taxon>Chordata</taxon>
        <taxon>Craniata</taxon>
        <taxon>Vertebrata</taxon>
        <taxon>Euteleostomi</taxon>
        <taxon>Actinopterygii</taxon>
        <taxon>Neopterygii</taxon>
        <taxon>Teleostei</taxon>
        <taxon>Anguilliformes</taxon>
        <taxon>Anguillidae</taxon>
        <taxon>Anguilla</taxon>
    </lineage>
</organism>
<dbReference type="EMBL" id="GBXM01017179">
    <property type="protein sequence ID" value="JAH91398.1"/>
    <property type="molecule type" value="Transcribed_RNA"/>
</dbReference>
<accession>A0A0E9WPK6</accession>
<dbReference type="AlphaFoldDB" id="A0A0E9WPK6"/>
<proteinExistence type="predicted"/>
<name>A0A0E9WPK6_ANGAN</name>
<reference evidence="1" key="2">
    <citation type="journal article" date="2015" name="Fish Shellfish Immunol.">
        <title>Early steps in the European eel (Anguilla anguilla)-Vibrio vulnificus interaction in the gills: Role of the RtxA13 toxin.</title>
        <authorList>
            <person name="Callol A."/>
            <person name="Pajuelo D."/>
            <person name="Ebbesson L."/>
            <person name="Teles M."/>
            <person name="MacKenzie S."/>
            <person name="Amaro C."/>
        </authorList>
    </citation>
    <scope>NUCLEOTIDE SEQUENCE</scope>
</reference>
<sequence>MSFSPCICWHISSVQHTVFNHVYLQSTSRVVQSQCPVRESTVSNESGRSLPPGKCSANHAALATVFPGTAKLRSLPFRLFT</sequence>